<evidence type="ECO:0000256" key="5">
    <source>
        <dbReference type="ARBA" id="ARBA00023014"/>
    </source>
</evidence>
<dbReference type="Gene3D" id="1.10.150.120">
    <property type="entry name" value="[2Fe-2S]-binding domain"/>
    <property type="match status" value="1"/>
</dbReference>
<evidence type="ECO:0000256" key="1">
    <source>
        <dbReference type="ARBA" id="ARBA00022714"/>
    </source>
</evidence>
<accession>A0ABX8UHU7</accession>
<evidence type="ECO:0000313" key="7">
    <source>
        <dbReference type="EMBL" id="QYD68261.1"/>
    </source>
</evidence>
<gene>
    <name evidence="7" type="ORF">KZJ38_18665</name>
</gene>
<keyword evidence="4" id="KW-0408">Iron</keyword>
<dbReference type="CDD" id="cd00207">
    <property type="entry name" value="fer2"/>
    <property type="match status" value="1"/>
</dbReference>
<dbReference type="RefSeq" id="WP_219797654.1">
    <property type="nucleotide sequence ID" value="NZ_CP080095.1"/>
</dbReference>
<dbReference type="PANTHER" id="PTHR44379:SF2">
    <property type="entry name" value="BLR6218 PROTEIN"/>
    <property type="match status" value="1"/>
</dbReference>
<dbReference type="InterPro" id="IPR006058">
    <property type="entry name" value="2Fe2S_fd_BS"/>
</dbReference>
<organism evidence="7 8">
    <name type="scientific">Paraburkholderia edwinii</name>
    <dbReference type="NCBI Taxonomy" id="2861782"/>
    <lineage>
        <taxon>Bacteria</taxon>
        <taxon>Pseudomonadati</taxon>
        <taxon>Pseudomonadota</taxon>
        <taxon>Betaproteobacteria</taxon>
        <taxon>Burkholderiales</taxon>
        <taxon>Burkholderiaceae</taxon>
        <taxon>Paraburkholderia</taxon>
    </lineage>
</organism>
<keyword evidence="5" id="KW-0411">Iron-sulfur</keyword>
<keyword evidence="1" id="KW-0001">2Fe-2S</keyword>
<dbReference type="InterPro" id="IPR001041">
    <property type="entry name" value="2Fe-2S_ferredoxin-type"/>
</dbReference>
<feature type="domain" description="2Fe-2S ferredoxin-type" evidence="6">
    <location>
        <begin position="1"/>
        <end position="78"/>
    </location>
</feature>
<protein>
    <submittedName>
        <fullName evidence="7">(2Fe-2S)-binding protein</fullName>
    </submittedName>
</protein>
<sequence length="159" mass="17159">MTIILNINGADVPVDAEADTPLLWVLRGELKLTGTKFGCGRGLCGACTVHLDDKAVRSCVLPLSKIGSGQRITTIEGLHGVEADALRAAWTEVDVVQCGYCQSGQLMSAWALLRFNRHPAAADVNAAMRGNICRCGTYPRIRRAIDIAASRLQKREPDL</sequence>
<evidence type="ECO:0000259" key="6">
    <source>
        <dbReference type="PROSITE" id="PS51085"/>
    </source>
</evidence>
<proteinExistence type="predicted"/>
<name>A0ABX8UHU7_9BURK</name>
<dbReference type="SUPFAM" id="SSF54292">
    <property type="entry name" value="2Fe-2S ferredoxin-like"/>
    <property type="match status" value="1"/>
</dbReference>
<dbReference type="InterPro" id="IPR012675">
    <property type="entry name" value="Beta-grasp_dom_sf"/>
</dbReference>
<dbReference type="EMBL" id="CP080095">
    <property type="protein sequence ID" value="QYD68261.1"/>
    <property type="molecule type" value="Genomic_DNA"/>
</dbReference>
<keyword evidence="8" id="KW-1185">Reference proteome</keyword>
<keyword evidence="3" id="KW-0560">Oxidoreductase</keyword>
<keyword evidence="2" id="KW-0479">Metal-binding</keyword>
<dbReference type="Proteomes" id="UP000826462">
    <property type="component" value="Chromosome 1"/>
</dbReference>
<evidence type="ECO:0000256" key="3">
    <source>
        <dbReference type="ARBA" id="ARBA00023002"/>
    </source>
</evidence>
<dbReference type="Pfam" id="PF01799">
    <property type="entry name" value="Fer2_2"/>
    <property type="match status" value="1"/>
</dbReference>
<dbReference type="Pfam" id="PF00111">
    <property type="entry name" value="Fer2"/>
    <property type="match status" value="1"/>
</dbReference>
<dbReference type="SUPFAM" id="SSF47741">
    <property type="entry name" value="CO dehydrogenase ISP C-domain like"/>
    <property type="match status" value="1"/>
</dbReference>
<dbReference type="InterPro" id="IPR036010">
    <property type="entry name" value="2Fe-2S_ferredoxin-like_sf"/>
</dbReference>
<evidence type="ECO:0000256" key="4">
    <source>
        <dbReference type="ARBA" id="ARBA00023004"/>
    </source>
</evidence>
<dbReference type="PROSITE" id="PS00197">
    <property type="entry name" value="2FE2S_FER_1"/>
    <property type="match status" value="1"/>
</dbReference>
<evidence type="ECO:0000313" key="8">
    <source>
        <dbReference type="Proteomes" id="UP000826462"/>
    </source>
</evidence>
<evidence type="ECO:0000256" key="2">
    <source>
        <dbReference type="ARBA" id="ARBA00022723"/>
    </source>
</evidence>
<dbReference type="Gene3D" id="3.10.20.30">
    <property type="match status" value="1"/>
</dbReference>
<dbReference type="InterPro" id="IPR036884">
    <property type="entry name" value="2Fe-2S-bd_dom_sf"/>
</dbReference>
<reference evidence="7 8" key="1">
    <citation type="submission" date="2021-07" db="EMBL/GenBank/DDBJ databases">
        <title>Paraburkholderia edwinii protects Aspergillus sp. from phenazines by acting as a toxin sponge.</title>
        <authorList>
            <person name="Dahlstrom K.M."/>
            <person name="Newman D.K."/>
        </authorList>
    </citation>
    <scope>NUCLEOTIDE SEQUENCE [LARGE SCALE GENOMIC DNA]</scope>
    <source>
        <strain evidence="7 8">Pe01</strain>
    </source>
</reference>
<dbReference type="InterPro" id="IPR051452">
    <property type="entry name" value="Diverse_Oxidoreductases"/>
</dbReference>
<dbReference type="InterPro" id="IPR002888">
    <property type="entry name" value="2Fe-2S-bd"/>
</dbReference>
<dbReference type="PROSITE" id="PS51085">
    <property type="entry name" value="2FE2S_FER_2"/>
    <property type="match status" value="1"/>
</dbReference>
<dbReference type="PANTHER" id="PTHR44379">
    <property type="entry name" value="OXIDOREDUCTASE WITH IRON-SULFUR SUBUNIT"/>
    <property type="match status" value="1"/>
</dbReference>